<gene>
    <name evidence="2" type="ORF">F0L16_00920</name>
</gene>
<dbReference type="GO" id="GO:0045892">
    <property type="term" value="P:negative regulation of DNA-templated transcription"/>
    <property type="evidence" value="ECO:0007669"/>
    <property type="project" value="InterPro"/>
</dbReference>
<sequence>MVKKRKEAQHNMDSFEQNQKETFKERLLYLIGSRSVRTAAKEWGLSYSTLNNYIIRDSIPALNVAQSICDIEGVTLDWLATGDHRLQSHNQTTTIHEQLKSSTERSAAWQSILDSLEDRDVDALIKLIHRKGIEGILAEPPKTKTSTIEDTINELPIRETLKQAIKMALAGNESTDKEILRCITTLVSQETNKN</sequence>
<reference evidence="2 3" key="1">
    <citation type="submission" date="2019-09" db="EMBL/GenBank/DDBJ databases">
        <title>Whole genome sequence of Photorhabdus heterorhabditis strain ETL (Enterobacteriales: Enterobacteriaceae) a bacterial symbiont of Heterorhabditis zealandica strain ETL (Rhabditida: Heterorhabditidae).</title>
        <authorList>
            <person name="Lulamba T.E."/>
            <person name="Serepa-Dlamini M.H."/>
        </authorList>
    </citation>
    <scope>NUCLEOTIDE SEQUENCE [LARGE SCALE GENOMIC DNA]</scope>
    <source>
        <strain evidence="2 3">ETL</strain>
    </source>
</reference>
<accession>A0A5B0X8R9</accession>
<dbReference type="SUPFAM" id="SSF47413">
    <property type="entry name" value="lambda repressor-like DNA-binding domains"/>
    <property type="match status" value="1"/>
</dbReference>
<dbReference type="Proteomes" id="UP000322184">
    <property type="component" value="Unassembled WGS sequence"/>
</dbReference>
<proteinExistence type="predicted"/>
<feature type="domain" description="Bacteriophage CI repressor N-terminal" evidence="1">
    <location>
        <begin position="26"/>
        <end position="86"/>
    </location>
</feature>
<comment type="caution">
    <text evidence="2">The sequence shown here is derived from an EMBL/GenBank/DDBJ whole genome shotgun (WGS) entry which is preliminary data.</text>
</comment>
<evidence type="ECO:0000313" key="3">
    <source>
        <dbReference type="Proteomes" id="UP000322184"/>
    </source>
</evidence>
<name>A0A5B0X8R9_9GAMM</name>
<dbReference type="GO" id="GO:0003677">
    <property type="term" value="F:DNA binding"/>
    <property type="evidence" value="ECO:0007669"/>
    <property type="project" value="InterPro"/>
</dbReference>
<evidence type="ECO:0000313" key="2">
    <source>
        <dbReference type="EMBL" id="KAA1195713.1"/>
    </source>
</evidence>
<dbReference type="EMBL" id="VTUW01000001">
    <property type="protein sequence ID" value="KAA1195713.1"/>
    <property type="molecule type" value="Genomic_DNA"/>
</dbReference>
<dbReference type="InterPro" id="IPR010982">
    <property type="entry name" value="Lambda_DNA-bd_dom_sf"/>
</dbReference>
<dbReference type="Gene3D" id="1.10.260.40">
    <property type="entry name" value="lambda repressor-like DNA-binding domains"/>
    <property type="match status" value="1"/>
</dbReference>
<evidence type="ECO:0000259" key="1">
    <source>
        <dbReference type="Pfam" id="PF07022"/>
    </source>
</evidence>
<protein>
    <submittedName>
        <fullName evidence="2">Bacteriophage CI repressor</fullName>
    </submittedName>
</protein>
<organism evidence="2 3">
    <name type="scientific">Photorhabdus heterorhabditis</name>
    <dbReference type="NCBI Taxonomy" id="880156"/>
    <lineage>
        <taxon>Bacteria</taxon>
        <taxon>Pseudomonadati</taxon>
        <taxon>Pseudomonadota</taxon>
        <taxon>Gammaproteobacteria</taxon>
        <taxon>Enterobacterales</taxon>
        <taxon>Morganellaceae</taxon>
        <taxon>Photorhabdus</taxon>
    </lineage>
</organism>
<dbReference type="RefSeq" id="WP_149615905.1">
    <property type="nucleotide sequence ID" value="NZ_CAWPFF010000001.1"/>
</dbReference>
<dbReference type="InterPro" id="IPR010744">
    <property type="entry name" value="Phage_CI_N"/>
</dbReference>
<dbReference type="AlphaFoldDB" id="A0A5B0X8R9"/>
<dbReference type="Pfam" id="PF07022">
    <property type="entry name" value="Phage_CI_repr"/>
    <property type="match status" value="1"/>
</dbReference>